<gene>
    <name evidence="3" type="ORF">M0811_01032</name>
</gene>
<protein>
    <submittedName>
        <fullName evidence="3">Uncharacterized protein</fullName>
    </submittedName>
</protein>
<feature type="compositionally biased region" description="Polar residues" evidence="1">
    <location>
        <begin position="162"/>
        <end position="190"/>
    </location>
</feature>
<feature type="transmembrane region" description="Helical" evidence="2">
    <location>
        <begin position="115"/>
        <end position="137"/>
    </location>
</feature>
<evidence type="ECO:0000313" key="3">
    <source>
        <dbReference type="EMBL" id="KAJ5074402.1"/>
    </source>
</evidence>
<keyword evidence="2" id="KW-1133">Transmembrane helix</keyword>
<evidence type="ECO:0000256" key="2">
    <source>
        <dbReference type="SAM" id="Phobius"/>
    </source>
</evidence>
<sequence>MSFFGFFRSIKFEIILHLINIFSWFFSIGGVGSFGKTDSKYYLLFIFTTLFSLLLSVIFLILKKVDSLNDIARKNIEVSIVVVILLSLFGAHVVYNEQCLILQDLKKSCKTASRVYVFGVAISCIVLILELFASVYSDEVESGFGNMQKPQKIEDQEYYPETRTQSQPQPQPENTSEIITTTQKPDQQFQVPDDVTTSDTNSNTSDTTNTSDSNSDSGIPQKKESYV</sequence>
<organism evidence="3 4">
    <name type="scientific">Anaeramoeba ignava</name>
    <name type="common">Anaerobic marine amoeba</name>
    <dbReference type="NCBI Taxonomy" id="1746090"/>
    <lineage>
        <taxon>Eukaryota</taxon>
        <taxon>Metamonada</taxon>
        <taxon>Anaeramoebidae</taxon>
        <taxon>Anaeramoeba</taxon>
    </lineage>
</organism>
<comment type="caution">
    <text evidence="3">The sequence shown here is derived from an EMBL/GenBank/DDBJ whole genome shotgun (WGS) entry which is preliminary data.</text>
</comment>
<evidence type="ECO:0000313" key="4">
    <source>
        <dbReference type="Proteomes" id="UP001149090"/>
    </source>
</evidence>
<dbReference type="EMBL" id="JAPDFW010000070">
    <property type="protein sequence ID" value="KAJ5074402.1"/>
    <property type="molecule type" value="Genomic_DNA"/>
</dbReference>
<reference evidence="3" key="1">
    <citation type="submission" date="2022-10" db="EMBL/GenBank/DDBJ databases">
        <title>Novel sulphate-reducing endosymbionts in the free-living metamonad Anaeramoeba.</title>
        <authorList>
            <person name="Jerlstrom-Hultqvist J."/>
            <person name="Cepicka I."/>
            <person name="Gallot-Lavallee L."/>
            <person name="Salas-Leiva D."/>
            <person name="Curtis B.A."/>
            <person name="Zahonova K."/>
            <person name="Pipaliya S."/>
            <person name="Dacks J."/>
            <person name="Roger A.J."/>
        </authorList>
    </citation>
    <scope>NUCLEOTIDE SEQUENCE</scope>
    <source>
        <strain evidence="3">BMAN</strain>
    </source>
</reference>
<feature type="compositionally biased region" description="Low complexity" evidence="1">
    <location>
        <begin position="197"/>
        <end position="217"/>
    </location>
</feature>
<proteinExistence type="predicted"/>
<keyword evidence="2" id="KW-0472">Membrane</keyword>
<feature type="region of interest" description="Disordered" evidence="1">
    <location>
        <begin position="159"/>
        <end position="227"/>
    </location>
</feature>
<feature type="transmembrane region" description="Helical" evidence="2">
    <location>
        <begin position="74"/>
        <end position="95"/>
    </location>
</feature>
<evidence type="ECO:0000256" key="1">
    <source>
        <dbReference type="SAM" id="MobiDB-lite"/>
    </source>
</evidence>
<keyword evidence="2" id="KW-0812">Transmembrane</keyword>
<accession>A0A9Q0LK60</accession>
<feature type="transmembrane region" description="Helical" evidence="2">
    <location>
        <begin position="12"/>
        <end position="35"/>
    </location>
</feature>
<name>A0A9Q0LK60_ANAIG</name>
<keyword evidence="4" id="KW-1185">Reference proteome</keyword>
<dbReference type="AlphaFoldDB" id="A0A9Q0LK60"/>
<feature type="transmembrane region" description="Helical" evidence="2">
    <location>
        <begin position="41"/>
        <end position="62"/>
    </location>
</feature>
<dbReference type="Proteomes" id="UP001149090">
    <property type="component" value="Unassembled WGS sequence"/>
</dbReference>